<dbReference type="PANTHER" id="PTHR34613:SF1">
    <property type="entry name" value="SLL6017 PROTEIN"/>
    <property type="match status" value="1"/>
</dbReference>
<organism evidence="1 2">
    <name type="scientific">Pseudanabaena galeata UHCC 0370</name>
    <dbReference type="NCBI Taxonomy" id="3110310"/>
    <lineage>
        <taxon>Bacteria</taxon>
        <taxon>Bacillati</taxon>
        <taxon>Cyanobacteriota</taxon>
        <taxon>Cyanophyceae</taxon>
        <taxon>Pseudanabaenales</taxon>
        <taxon>Pseudanabaenaceae</taxon>
        <taxon>Pseudanabaena</taxon>
    </lineage>
</organism>
<evidence type="ECO:0000313" key="2">
    <source>
        <dbReference type="Proteomes" id="UP001301388"/>
    </source>
</evidence>
<comment type="caution">
    <text evidence="1">The sequence shown here is derived from an EMBL/GenBank/DDBJ whole genome shotgun (WGS) entry which is preliminary data.</text>
</comment>
<sequence>MARQIENIADKQLQSNVAASTTIISGIALSKEIIKRLLRSDIMKESVIYQEILHEGASTLLQRNQLFVAKLRHKQLVSFS</sequence>
<keyword evidence="2" id="KW-1185">Reference proteome</keyword>
<dbReference type="PANTHER" id="PTHR34613">
    <property type="entry name" value="SLL0800 PROTEIN"/>
    <property type="match status" value="1"/>
</dbReference>
<accession>A0ABU5TGJ8</accession>
<dbReference type="EMBL" id="JAYGIE010000020">
    <property type="protein sequence ID" value="MEA5477252.1"/>
    <property type="molecule type" value="Genomic_DNA"/>
</dbReference>
<dbReference type="Proteomes" id="UP001301388">
    <property type="component" value="Unassembled WGS sequence"/>
</dbReference>
<proteinExistence type="predicted"/>
<gene>
    <name evidence="1" type="ORF">VB774_06420</name>
</gene>
<name>A0ABU5TGJ8_9CYAN</name>
<protein>
    <submittedName>
        <fullName evidence="1">Uncharacterized protein</fullName>
    </submittedName>
</protein>
<evidence type="ECO:0000313" key="1">
    <source>
        <dbReference type="EMBL" id="MEA5477252.1"/>
    </source>
</evidence>
<reference evidence="1 2" key="1">
    <citation type="submission" date="2023-12" db="EMBL/GenBank/DDBJ databases">
        <title>Baltic Sea Cyanobacteria.</title>
        <authorList>
            <person name="Delbaje E."/>
            <person name="Fewer D.P."/>
            <person name="Shishido T.K."/>
        </authorList>
    </citation>
    <scope>NUCLEOTIDE SEQUENCE [LARGE SCALE GENOMIC DNA]</scope>
    <source>
        <strain evidence="1 2">UHCC 0370</strain>
    </source>
</reference>